<comment type="catalytic activity">
    <reaction evidence="1">
        <text>ATP + protein L-histidine = ADP + protein N-phospho-L-histidine.</text>
        <dbReference type="EC" id="2.7.13.3"/>
    </reaction>
</comment>
<accession>A0A1I1QJR5</accession>
<feature type="modified residue" description="4-aspartylphosphate" evidence="4">
    <location>
        <position position="936"/>
    </location>
</feature>
<dbReference type="PROSITE" id="PS50110">
    <property type="entry name" value="RESPONSE_REGULATORY"/>
    <property type="match status" value="1"/>
</dbReference>
<dbReference type="GO" id="GO:0006355">
    <property type="term" value="P:regulation of DNA-templated transcription"/>
    <property type="evidence" value="ECO:0007669"/>
    <property type="project" value="InterPro"/>
</dbReference>
<dbReference type="STRING" id="728005.SAMN04488059_13010"/>
<evidence type="ECO:0000259" key="8">
    <source>
        <dbReference type="PROSITE" id="PS50110"/>
    </source>
</evidence>
<dbReference type="AlphaFoldDB" id="A0A1I1QJR5"/>
<dbReference type="InterPro" id="IPR000780">
    <property type="entry name" value="CheR_MeTrfase"/>
</dbReference>
<evidence type="ECO:0000313" key="12">
    <source>
        <dbReference type="Proteomes" id="UP000182258"/>
    </source>
</evidence>
<dbReference type="SUPFAM" id="SSF47384">
    <property type="entry name" value="Homodimeric domain of signal transducing histidine kinase"/>
    <property type="match status" value="1"/>
</dbReference>
<dbReference type="GO" id="GO:0003677">
    <property type="term" value="F:DNA binding"/>
    <property type="evidence" value="ECO:0007669"/>
    <property type="project" value="UniProtKB-KW"/>
</dbReference>
<dbReference type="PROSITE" id="PS50043">
    <property type="entry name" value="HTH_LUXR_2"/>
    <property type="match status" value="1"/>
</dbReference>
<feature type="domain" description="PAC" evidence="9">
    <location>
        <begin position="583"/>
        <end position="633"/>
    </location>
</feature>
<evidence type="ECO:0000256" key="1">
    <source>
        <dbReference type="ARBA" id="ARBA00000085"/>
    </source>
</evidence>
<dbReference type="CDD" id="cd17546">
    <property type="entry name" value="REC_hyHK_CKI1_RcsC-like"/>
    <property type="match status" value="1"/>
</dbReference>
<evidence type="ECO:0000259" key="7">
    <source>
        <dbReference type="PROSITE" id="PS50109"/>
    </source>
</evidence>
<dbReference type="Pfam" id="PF00512">
    <property type="entry name" value="HisKA"/>
    <property type="match status" value="1"/>
</dbReference>
<dbReference type="PRINTS" id="PR00996">
    <property type="entry name" value="CHERMTFRASE"/>
</dbReference>
<dbReference type="InterPro" id="IPR000700">
    <property type="entry name" value="PAS-assoc_C"/>
</dbReference>
<dbReference type="PROSITE" id="PS50123">
    <property type="entry name" value="CHER"/>
    <property type="match status" value="1"/>
</dbReference>
<dbReference type="SMART" id="SM00387">
    <property type="entry name" value="HATPase_c"/>
    <property type="match status" value="1"/>
</dbReference>
<dbReference type="InterPro" id="IPR035965">
    <property type="entry name" value="PAS-like_dom_sf"/>
</dbReference>
<evidence type="ECO:0000256" key="4">
    <source>
        <dbReference type="PROSITE-ProRule" id="PRU00169"/>
    </source>
</evidence>
<sequence>MPLAASHGDRLAEVLETLKEFNGHDFAAYKPGTIVRRVERRMVLAGVLPGSMDDYLKLLRSDPAEPELLTSDLLINVTSFFRDPKVFDHLAEKVLPALIAEHPEGQKLRVWTAGCSTGEESYSLGMLLSEAMEASGKDIALQIFASDADGYAVAAARLGIYPHTIEQSVSSQRLKRFFVREGNGYRVLPKLRSTVAFSVQNVLHDPPFSKLDLISCRNLLIYLSPKAQAKVISVFHFALRAGGVLLLGSAETTDTRDGQFDLISKPEKLYRQIGPHRSGDIGMTKAPKAPSPGTAVKPIGLAKQISLAKLCRRLVMDSYAPAAVLIDTNNASVFSMGPTDRYLRIAPGYPTNDLLSMATPGLKIKLGTALQKARKDTRRIVVDGGKSRNHGTPFRIDIQPVAHDGVDYCLVCFIDNYAQDSAVKVAGERTEALSALELELEATKADLQDALRDLESTGQEHKAVNEEALSVNEEYQSTNQELLTSKKELQSLNEELTALNSQLQQTLERQRTTANDLQNVLYSTDVATIFLDTRLNIRFFTPATKVLFSVIPGDIGRPLADLNALANDTVLLGDAAVVLKSKVPIEREIEARNGQWFIRRVLPYRAENGDIEGVVITFADITERRHAAEALETAERTARSANIAKTRFLAAASHDLRQPLQSLKLVQGMLAKSMHDEQAKKLLARLDDTVGAMSGMLNTLLDINQIEAGTVQAHKIGFPVDDILRRLRGEFSYVAQAQGLELRVVPSTMVVLSDPQLLEQMMRNLLSNALKYTRTGKVVVGCRRRGDNATIEIIDSGIGIPRRELAAIFDEYHQLHNEARERSQGLGLGLSIVKRLGDLLGHAIGVKSTPNRGSSFSIAVPIVRLATVAGSPITPQATVRRRVAKILVVEDDPEIRDLMQLMLEQEGHDVTTAVDGPLALDIVAERGLRPDLIMVDFNLPNGMDGIEVIADLRGKLRTKVPAIILTGDISTDAFQSIGMQDCIHFSKPIKAIELLGAIERLLVAEDRVAAPSAPANAKKSSGTAIVYVVDDELAIRSALRETLESVGLSVLDFATAETFLLAYAPAGEECLLVDASLPGLSGIELIRKLRDLGHGLPTIMITGSSDVAMAVDVMKAGAMDFIEKPVGGDDVLRAVRRGLDTSRDARRAADWHHEAVGHLAGLTKRQRQIMDLVLAGHPSKNIAADLKLSQRTVENHRAAIMQRTGTKSLPALARLVIAANSAS</sequence>
<dbReference type="InterPro" id="IPR001789">
    <property type="entry name" value="Sig_transdc_resp-reg_receiver"/>
</dbReference>
<dbReference type="SMART" id="SM00388">
    <property type="entry name" value="HisKA"/>
    <property type="match status" value="1"/>
</dbReference>
<dbReference type="GO" id="GO:0008757">
    <property type="term" value="F:S-adenosylmethionine-dependent methyltransferase activity"/>
    <property type="evidence" value="ECO:0007669"/>
    <property type="project" value="InterPro"/>
</dbReference>
<dbReference type="InterPro" id="IPR003661">
    <property type="entry name" value="HisK_dim/P_dom"/>
</dbReference>
<dbReference type="SUPFAM" id="SSF53335">
    <property type="entry name" value="S-adenosyl-L-methionine-dependent methyltransferases"/>
    <property type="match status" value="1"/>
</dbReference>
<gene>
    <name evidence="11" type="ORF">SAMN04488059_13010</name>
</gene>
<dbReference type="GO" id="GO:0000155">
    <property type="term" value="F:phosphorelay sensor kinase activity"/>
    <property type="evidence" value="ECO:0007669"/>
    <property type="project" value="InterPro"/>
</dbReference>
<dbReference type="SMART" id="SM00421">
    <property type="entry name" value="HTH_LUXR"/>
    <property type="match status" value="1"/>
</dbReference>
<dbReference type="CDD" id="cd06170">
    <property type="entry name" value="LuxR_C_like"/>
    <property type="match status" value="1"/>
</dbReference>
<dbReference type="Gene3D" id="3.40.50.2300">
    <property type="match status" value="2"/>
</dbReference>
<dbReference type="Pfam" id="PF00072">
    <property type="entry name" value="Response_reg"/>
    <property type="match status" value="2"/>
</dbReference>
<feature type="domain" description="Histidine kinase" evidence="7">
    <location>
        <begin position="651"/>
        <end position="864"/>
    </location>
</feature>
<feature type="domain" description="CheR-type methyltransferase" evidence="10">
    <location>
        <begin position="18"/>
        <end position="252"/>
    </location>
</feature>
<dbReference type="InterPro" id="IPR022642">
    <property type="entry name" value="CheR_C"/>
</dbReference>
<protein>
    <recommendedName>
        <fullName evidence="2">histidine kinase</fullName>
        <ecNumber evidence="2">2.7.13.3</ecNumber>
    </recommendedName>
</protein>
<dbReference type="PROSITE" id="PS50109">
    <property type="entry name" value="HIS_KIN"/>
    <property type="match status" value="1"/>
</dbReference>
<dbReference type="PROSITE" id="PS50113">
    <property type="entry name" value="PAC"/>
    <property type="match status" value="1"/>
</dbReference>
<name>A0A1I1QJR5_9HYPH</name>
<dbReference type="OrthoDB" id="9764438at2"/>
<dbReference type="SUPFAM" id="SSF46894">
    <property type="entry name" value="C-terminal effector domain of the bipartite response regulators"/>
    <property type="match status" value="1"/>
</dbReference>
<dbReference type="InterPro" id="IPR036097">
    <property type="entry name" value="HisK_dim/P_sf"/>
</dbReference>
<keyword evidence="3" id="KW-0238">DNA-binding</keyword>
<dbReference type="Pfam" id="PF13596">
    <property type="entry name" value="PAS_10"/>
    <property type="match status" value="1"/>
</dbReference>
<dbReference type="InterPro" id="IPR022641">
    <property type="entry name" value="CheR_N"/>
</dbReference>
<dbReference type="Gene3D" id="1.10.10.10">
    <property type="entry name" value="Winged helix-like DNA-binding domain superfamily/Winged helix DNA-binding domain"/>
    <property type="match status" value="1"/>
</dbReference>
<dbReference type="SMART" id="SM00138">
    <property type="entry name" value="MeTrc"/>
    <property type="match status" value="1"/>
</dbReference>
<evidence type="ECO:0000256" key="3">
    <source>
        <dbReference type="ARBA" id="ARBA00023125"/>
    </source>
</evidence>
<dbReference type="InterPro" id="IPR029063">
    <property type="entry name" value="SAM-dependent_MTases_sf"/>
</dbReference>
<dbReference type="InterPro" id="IPR036388">
    <property type="entry name" value="WH-like_DNA-bd_sf"/>
</dbReference>
<feature type="domain" description="Response regulatory" evidence="8">
    <location>
        <begin position="885"/>
        <end position="1139"/>
    </location>
</feature>
<dbReference type="InterPro" id="IPR036890">
    <property type="entry name" value="HATPase_C_sf"/>
</dbReference>
<feature type="coiled-coil region" evidence="5">
    <location>
        <begin position="433"/>
        <end position="520"/>
    </location>
</feature>
<keyword evidence="5" id="KW-0175">Coiled coil</keyword>
<dbReference type="InterPro" id="IPR005467">
    <property type="entry name" value="His_kinase_dom"/>
</dbReference>
<dbReference type="InterPro" id="IPR000792">
    <property type="entry name" value="Tscrpt_reg_LuxR_C"/>
</dbReference>
<dbReference type="PROSITE" id="PS00622">
    <property type="entry name" value="HTH_LUXR_1"/>
    <property type="match status" value="1"/>
</dbReference>
<reference evidence="11 12" key="1">
    <citation type="submission" date="2016-10" db="EMBL/GenBank/DDBJ databases">
        <authorList>
            <person name="de Groot N.N."/>
        </authorList>
    </citation>
    <scope>NUCLEOTIDE SEQUENCE [LARGE SCALE GENOMIC DNA]</scope>
    <source>
        <strain evidence="11 12">CGMCC 1.10210</strain>
    </source>
</reference>
<dbReference type="PANTHER" id="PTHR24422:SF27">
    <property type="entry name" value="PROTEIN-GLUTAMATE O-METHYLTRANSFERASE"/>
    <property type="match status" value="1"/>
</dbReference>
<evidence type="ECO:0000256" key="2">
    <source>
        <dbReference type="ARBA" id="ARBA00012438"/>
    </source>
</evidence>
<dbReference type="Gene3D" id="3.40.50.150">
    <property type="entry name" value="Vaccinia Virus protein VP39"/>
    <property type="match status" value="1"/>
</dbReference>
<dbReference type="Pfam" id="PF02518">
    <property type="entry name" value="HATPase_c"/>
    <property type="match status" value="1"/>
</dbReference>
<dbReference type="SUPFAM" id="SSF52172">
    <property type="entry name" value="CheY-like"/>
    <property type="match status" value="2"/>
</dbReference>
<dbReference type="Pfam" id="PF01739">
    <property type="entry name" value="CheR"/>
    <property type="match status" value="1"/>
</dbReference>
<dbReference type="InterPro" id="IPR016032">
    <property type="entry name" value="Sig_transdc_resp-reg_C-effctor"/>
</dbReference>
<evidence type="ECO:0000259" key="9">
    <source>
        <dbReference type="PROSITE" id="PS50113"/>
    </source>
</evidence>
<dbReference type="Pfam" id="PF00196">
    <property type="entry name" value="GerE"/>
    <property type="match status" value="1"/>
</dbReference>
<dbReference type="PRINTS" id="PR00038">
    <property type="entry name" value="HTHLUXR"/>
</dbReference>
<dbReference type="Pfam" id="PF03705">
    <property type="entry name" value="CheR_N"/>
    <property type="match status" value="1"/>
</dbReference>
<dbReference type="EC" id="2.7.13.3" evidence="2"/>
<evidence type="ECO:0000313" key="11">
    <source>
        <dbReference type="EMBL" id="SFD22326.1"/>
    </source>
</evidence>
<dbReference type="InterPro" id="IPR011006">
    <property type="entry name" value="CheY-like_superfamily"/>
</dbReference>
<dbReference type="SMART" id="SM00448">
    <property type="entry name" value="REC"/>
    <property type="match status" value="2"/>
</dbReference>
<proteinExistence type="predicted"/>
<dbReference type="SUPFAM" id="SSF47757">
    <property type="entry name" value="Chemotaxis receptor methyltransferase CheR, N-terminal domain"/>
    <property type="match status" value="1"/>
</dbReference>
<dbReference type="FunFam" id="3.30.565.10:FF:000049">
    <property type="entry name" value="Two-component sensor histidine kinase"/>
    <property type="match status" value="1"/>
</dbReference>
<dbReference type="SUPFAM" id="SSF55874">
    <property type="entry name" value="ATPase domain of HSP90 chaperone/DNA topoisomerase II/histidine kinase"/>
    <property type="match status" value="1"/>
</dbReference>
<dbReference type="EMBL" id="FOMB01000030">
    <property type="protein sequence ID" value="SFD22326.1"/>
    <property type="molecule type" value="Genomic_DNA"/>
</dbReference>
<dbReference type="PANTHER" id="PTHR24422">
    <property type="entry name" value="CHEMOTAXIS PROTEIN METHYLTRANSFERASE"/>
    <property type="match status" value="1"/>
</dbReference>
<dbReference type="Gene3D" id="1.10.287.130">
    <property type="match status" value="1"/>
</dbReference>
<evidence type="ECO:0000256" key="5">
    <source>
        <dbReference type="SAM" id="Coils"/>
    </source>
</evidence>
<feature type="domain" description="HTH luxR-type" evidence="6">
    <location>
        <begin position="1155"/>
        <end position="1220"/>
    </location>
</feature>
<dbReference type="Gene3D" id="3.30.565.10">
    <property type="entry name" value="Histidine kinase-like ATPase, C-terminal domain"/>
    <property type="match status" value="1"/>
</dbReference>
<dbReference type="Proteomes" id="UP000182258">
    <property type="component" value="Unassembled WGS sequence"/>
</dbReference>
<organism evidence="11 12">
    <name type="scientific">Devosia psychrophila</name>
    <dbReference type="NCBI Taxonomy" id="728005"/>
    <lineage>
        <taxon>Bacteria</taxon>
        <taxon>Pseudomonadati</taxon>
        <taxon>Pseudomonadota</taxon>
        <taxon>Alphaproteobacteria</taxon>
        <taxon>Hyphomicrobiales</taxon>
        <taxon>Devosiaceae</taxon>
        <taxon>Devosia</taxon>
    </lineage>
</organism>
<evidence type="ECO:0000259" key="10">
    <source>
        <dbReference type="PROSITE" id="PS50123"/>
    </source>
</evidence>
<dbReference type="SUPFAM" id="SSF55785">
    <property type="entry name" value="PYP-like sensor domain (PAS domain)"/>
    <property type="match status" value="1"/>
</dbReference>
<dbReference type="CDD" id="cd00082">
    <property type="entry name" value="HisKA"/>
    <property type="match status" value="1"/>
</dbReference>
<dbReference type="InterPro" id="IPR050903">
    <property type="entry name" value="Bact_Chemotaxis_MeTrfase"/>
</dbReference>
<dbReference type="RefSeq" id="WP_158409558.1">
    <property type="nucleotide sequence ID" value="NZ_LAPV01000128.1"/>
</dbReference>
<dbReference type="InterPro" id="IPR003594">
    <property type="entry name" value="HATPase_dom"/>
</dbReference>
<evidence type="ECO:0000259" key="6">
    <source>
        <dbReference type="PROSITE" id="PS50043"/>
    </source>
</evidence>
<dbReference type="Gene3D" id="3.30.450.20">
    <property type="entry name" value="PAS domain"/>
    <property type="match status" value="1"/>
</dbReference>
<keyword evidence="4" id="KW-0597">Phosphoprotein</keyword>